<dbReference type="InterPro" id="IPR001841">
    <property type="entry name" value="Znf_RING"/>
</dbReference>
<keyword evidence="1" id="KW-0863">Zinc-finger</keyword>
<name>A0ABD2YUZ0_9GENT</name>
<keyword evidence="2" id="KW-1133">Transmembrane helix</keyword>
<feature type="domain" description="RING-type" evidence="3">
    <location>
        <begin position="99"/>
        <end position="142"/>
    </location>
</feature>
<dbReference type="PROSITE" id="PS50089">
    <property type="entry name" value="ZF_RING_2"/>
    <property type="match status" value="1"/>
</dbReference>
<evidence type="ECO:0000313" key="5">
    <source>
        <dbReference type="Proteomes" id="UP001630127"/>
    </source>
</evidence>
<keyword evidence="1" id="KW-0862">Zinc</keyword>
<feature type="transmembrane region" description="Helical" evidence="2">
    <location>
        <begin position="15"/>
        <end position="34"/>
    </location>
</feature>
<dbReference type="EMBL" id="JBJUIK010000012">
    <property type="protein sequence ID" value="KAL3510676.1"/>
    <property type="molecule type" value="Genomic_DNA"/>
</dbReference>
<dbReference type="SUPFAM" id="SSF57850">
    <property type="entry name" value="RING/U-box"/>
    <property type="match status" value="1"/>
</dbReference>
<dbReference type="Gene3D" id="3.30.40.10">
    <property type="entry name" value="Zinc/RING finger domain, C3HC4 (zinc finger)"/>
    <property type="match status" value="1"/>
</dbReference>
<accession>A0ABD2YUZ0</accession>
<evidence type="ECO:0000313" key="4">
    <source>
        <dbReference type="EMBL" id="KAL3510676.1"/>
    </source>
</evidence>
<keyword evidence="5" id="KW-1185">Reference proteome</keyword>
<dbReference type="PANTHER" id="PTHR47662:SF1">
    <property type="entry name" value="RING-TYPE DOMAIN-CONTAINING PROTEIN"/>
    <property type="match status" value="1"/>
</dbReference>
<evidence type="ECO:0000256" key="1">
    <source>
        <dbReference type="PROSITE-ProRule" id="PRU00175"/>
    </source>
</evidence>
<dbReference type="Proteomes" id="UP001630127">
    <property type="component" value="Unassembled WGS sequence"/>
</dbReference>
<dbReference type="Pfam" id="PF13639">
    <property type="entry name" value="zf-RING_2"/>
    <property type="match status" value="1"/>
</dbReference>
<dbReference type="PANTHER" id="PTHR47662">
    <property type="entry name" value="RING-TYPE DOMAIN-CONTAINING PROTEIN"/>
    <property type="match status" value="1"/>
</dbReference>
<reference evidence="4 5" key="1">
    <citation type="submission" date="2024-11" db="EMBL/GenBank/DDBJ databases">
        <title>A near-complete genome assembly of Cinchona calisaya.</title>
        <authorList>
            <person name="Lian D.C."/>
            <person name="Zhao X.W."/>
            <person name="Wei L."/>
        </authorList>
    </citation>
    <scope>NUCLEOTIDE SEQUENCE [LARGE SCALE GENOMIC DNA]</scope>
    <source>
        <tissue evidence="4">Nenye</tissue>
    </source>
</reference>
<sequence>MGLQNQFTDISTESFPILIVTLIANCISYFRSILKQFLQTFGFFGTIFDVSNLYYQVDDESFSDVVGSGLTGVIILAEQLNMNRVFSYEFAGGGGAHDCVVCLNRFGEGDQVRKLAACRHVFHKECFDGWLHHMNFNCPLCREAVVADERVALTKRRVTSDVLEWFSLR</sequence>
<protein>
    <recommendedName>
        <fullName evidence="3">RING-type domain-containing protein</fullName>
    </recommendedName>
</protein>
<dbReference type="CDD" id="cd23123">
    <property type="entry name" value="RING-H2_RHA2B"/>
    <property type="match status" value="1"/>
</dbReference>
<dbReference type="AlphaFoldDB" id="A0ABD2YUZ0"/>
<dbReference type="GO" id="GO:0008270">
    <property type="term" value="F:zinc ion binding"/>
    <property type="evidence" value="ECO:0007669"/>
    <property type="project" value="UniProtKB-KW"/>
</dbReference>
<evidence type="ECO:0000259" key="3">
    <source>
        <dbReference type="PROSITE" id="PS50089"/>
    </source>
</evidence>
<dbReference type="InterPro" id="IPR013083">
    <property type="entry name" value="Znf_RING/FYVE/PHD"/>
</dbReference>
<gene>
    <name evidence="4" type="ORF">ACH5RR_030077</name>
</gene>
<dbReference type="SMART" id="SM00184">
    <property type="entry name" value="RING"/>
    <property type="match status" value="1"/>
</dbReference>
<keyword evidence="1" id="KW-0479">Metal-binding</keyword>
<comment type="caution">
    <text evidence="4">The sequence shown here is derived from an EMBL/GenBank/DDBJ whole genome shotgun (WGS) entry which is preliminary data.</text>
</comment>
<organism evidence="4 5">
    <name type="scientific">Cinchona calisaya</name>
    <dbReference type="NCBI Taxonomy" id="153742"/>
    <lineage>
        <taxon>Eukaryota</taxon>
        <taxon>Viridiplantae</taxon>
        <taxon>Streptophyta</taxon>
        <taxon>Embryophyta</taxon>
        <taxon>Tracheophyta</taxon>
        <taxon>Spermatophyta</taxon>
        <taxon>Magnoliopsida</taxon>
        <taxon>eudicotyledons</taxon>
        <taxon>Gunneridae</taxon>
        <taxon>Pentapetalae</taxon>
        <taxon>asterids</taxon>
        <taxon>lamiids</taxon>
        <taxon>Gentianales</taxon>
        <taxon>Rubiaceae</taxon>
        <taxon>Cinchonoideae</taxon>
        <taxon>Cinchoneae</taxon>
        <taxon>Cinchona</taxon>
    </lineage>
</organism>
<keyword evidence="2" id="KW-0812">Transmembrane</keyword>
<evidence type="ECO:0000256" key="2">
    <source>
        <dbReference type="SAM" id="Phobius"/>
    </source>
</evidence>
<proteinExistence type="predicted"/>
<keyword evidence="2" id="KW-0472">Membrane</keyword>